<protein>
    <recommendedName>
        <fullName evidence="5">DNA 3'-5' helicase</fullName>
        <ecNumber evidence="5">5.6.2.4</ecNumber>
    </recommendedName>
</protein>
<dbReference type="OrthoDB" id="2504585at2759"/>
<proteinExistence type="inferred from homology"/>
<dbReference type="EC" id="5.6.2.4" evidence="5"/>
<evidence type="ECO:0000313" key="7">
    <source>
        <dbReference type="EMBL" id="KNF02634.1"/>
    </source>
</evidence>
<name>A0A0L0VTM7_9BASI</name>
<gene>
    <name evidence="7" type="ORF">PSTG_04230</name>
</gene>
<accession>A0A0L0VTM7</accession>
<evidence type="ECO:0000256" key="4">
    <source>
        <dbReference type="ARBA" id="ARBA00034617"/>
    </source>
</evidence>
<dbReference type="GO" id="GO:0005694">
    <property type="term" value="C:chromosome"/>
    <property type="evidence" value="ECO:0007669"/>
    <property type="project" value="TreeGrafter"/>
</dbReference>
<evidence type="ECO:0000313" key="8">
    <source>
        <dbReference type="Proteomes" id="UP000054564"/>
    </source>
</evidence>
<evidence type="ECO:0000256" key="1">
    <source>
        <dbReference type="ARBA" id="ARBA00005446"/>
    </source>
</evidence>
<evidence type="ECO:0000259" key="6">
    <source>
        <dbReference type="PROSITE" id="PS51194"/>
    </source>
</evidence>
<dbReference type="SMART" id="SM00490">
    <property type="entry name" value="HELICc"/>
    <property type="match status" value="1"/>
</dbReference>
<dbReference type="AlphaFoldDB" id="A0A0L0VTM7"/>
<dbReference type="Gene3D" id="3.40.50.300">
    <property type="entry name" value="P-loop containing nucleotide triphosphate hydrolases"/>
    <property type="match status" value="2"/>
</dbReference>
<dbReference type="EMBL" id="AJIL01000022">
    <property type="protein sequence ID" value="KNF02634.1"/>
    <property type="molecule type" value="Genomic_DNA"/>
</dbReference>
<keyword evidence="2" id="KW-0238">DNA-binding</keyword>
<organism evidence="7 8">
    <name type="scientific">Puccinia striiformis f. sp. tritici PST-78</name>
    <dbReference type="NCBI Taxonomy" id="1165861"/>
    <lineage>
        <taxon>Eukaryota</taxon>
        <taxon>Fungi</taxon>
        <taxon>Dikarya</taxon>
        <taxon>Basidiomycota</taxon>
        <taxon>Pucciniomycotina</taxon>
        <taxon>Pucciniomycetes</taxon>
        <taxon>Pucciniales</taxon>
        <taxon>Pucciniaceae</taxon>
        <taxon>Puccinia</taxon>
    </lineage>
</organism>
<evidence type="ECO:0000256" key="2">
    <source>
        <dbReference type="ARBA" id="ARBA00023125"/>
    </source>
</evidence>
<comment type="similarity">
    <text evidence="1">Belongs to the helicase family. RecQ subfamily.</text>
</comment>
<dbReference type="Pfam" id="PF00271">
    <property type="entry name" value="Helicase_C"/>
    <property type="match status" value="1"/>
</dbReference>
<evidence type="ECO:0000256" key="5">
    <source>
        <dbReference type="ARBA" id="ARBA00034808"/>
    </source>
</evidence>
<dbReference type="PROSITE" id="PS51194">
    <property type="entry name" value="HELICASE_CTER"/>
    <property type="match status" value="1"/>
</dbReference>
<comment type="caution">
    <text evidence="7">The sequence shown here is derived from an EMBL/GenBank/DDBJ whole genome shotgun (WGS) entry which is preliminary data.</text>
</comment>
<dbReference type="InterPro" id="IPR001650">
    <property type="entry name" value="Helicase_C-like"/>
</dbReference>
<reference evidence="8" key="1">
    <citation type="submission" date="2014-03" db="EMBL/GenBank/DDBJ databases">
        <title>The Genome Sequence of Puccinia striiformis f. sp. tritici PST-78.</title>
        <authorList>
            <consortium name="The Broad Institute Genome Sequencing Platform"/>
            <person name="Cuomo C."/>
            <person name="Hulbert S."/>
            <person name="Chen X."/>
            <person name="Walker B."/>
            <person name="Young S.K."/>
            <person name="Zeng Q."/>
            <person name="Gargeya S."/>
            <person name="Fitzgerald M."/>
            <person name="Haas B."/>
            <person name="Abouelleil A."/>
            <person name="Alvarado L."/>
            <person name="Arachchi H.M."/>
            <person name="Berlin A.M."/>
            <person name="Chapman S.B."/>
            <person name="Goldberg J."/>
            <person name="Griggs A."/>
            <person name="Gujja S."/>
            <person name="Hansen M."/>
            <person name="Howarth C."/>
            <person name="Imamovic A."/>
            <person name="Larimer J."/>
            <person name="McCowan C."/>
            <person name="Montmayeur A."/>
            <person name="Murphy C."/>
            <person name="Neiman D."/>
            <person name="Pearson M."/>
            <person name="Priest M."/>
            <person name="Roberts A."/>
            <person name="Saif S."/>
            <person name="Shea T."/>
            <person name="Sisk P."/>
            <person name="Sykes S."/>
            <person name="Wortman J."/>
            <person name="Nusbaum C."/>
            <person name="Birren B."/>
        </authorList>
    </citation>
    <scope>NUCLEOTIDE SEQUENCE [LARGE SCALE GENOMIC DNA]</scope>
    <source>
        <strain evidence="8">race PST-78</strain>
    </source>
</reference>
<keyword evidence="3" id="KW-0413">Isomerase</keyword>
<dbReference type="Proteomes" id="UP000054564">
    <property type="component" value="Unassembled WGS sequence"/>
</dbReference>
<evidence type="ECO:0000256" key="3">
    <source>
        <dbReference type="ARBA" id="ARBA00023235"/>
    </source>
</evidence>
<comment type="catalytic activity">
    <reaction evidence="4">
        <text>Couples ATP hydrolysis with the unwinding of duplex DNA by translocating in the 3'-5' direction.</text>
        <dbReference type="EC" id="5.6.2.4"/>
    </reaction>
</comment>
<keyword evidence="8" id="KW-1185">Reference proteome</keyword>
<sequence length="309" mass="34552">MTLNPGIIKKVKKGHYAFVYLSPEVLLNSSLFAEMFFSPEFQNILGLIVIDKAHMIFLWGLVASRQSKNMSVFTRHEDRAVFRIAYGNIGTRLMSTNHVPVLMLSATCRPIAVDSIIKNLMLQPWEVTMLNGELTRPEIQFIQVQMKSTLKSCDDLLRVFAPHTIVPANKTVPTIIYSGTRNATFQVMKVVNEAHLTRKHEYDPVDGFIRRYHSCTGNEDKEANMADYADAKFPIMSSTMALGLGQNLKRVRCVIHMGRGDPASIAQMVGRCGRDGKPGLALLFMEATRKNGKNNVAAFDPKACQGKDD</sequence>
<dbReference type="GO" id="GO:0003677">
    <property type="term" value="F:DNA binding"/>
    <property type="evidence" value="ECO:0007669"/>
    <property type="project" value="UniProtKB-KW"/>
</dbReference>
<feature type="domain" description="Helicase C-terminal" evidence="6">
    <location>
        <begin position="164"/>
        <end position="309"/>
    </location>
</feature>
<dbReference type="GO" id="GO:0000724">
    <property type="term" value="P:double-strand break repair via homologous recombination"/>
    <property type="evidence" value="ECO:0007669"/>
    <property type="project" value="TreeGrafter"/>
</dbReference>
<dbReference type="GO" id="GO:0009378">
    <property type="term" value="F:four-way junction helicase activity"/>
    <property type="evidence" value="ECO:0007669"/>
    <property type="project" value="TreeGrafter"/>
</dbReference>
<dbReference type="GO" id="GO:0043138">
    <property type="term" value="F:3'-5' DNA helicase activity"/>
    <property type="evidence" value="ECO:0007669"/>
    <property type="project" value="UniProtKB-EC"/>
</dbReference>
<dbReference type="GO" id="GO:0005737">
    <property type="term" value="C:cytoplasm"/>
    <property type="evidence" value="ECO:0007669"/>
    <property type="project" value="TreeGrafter"/>
</dbReference>
<dbReference type="SUPFAM" id="SSF52540">
    <property type="entry name" value="P-loop containing nucleoside triphosphate hydrolases"/>
    <property type="match status" value="1"/>
</dbReference>
<dbReference type="InterPro" id="IPR027417">
    <property type="entry name" value="P-loop_NTPase"/>
</dbReference>
<dbReference type="PANTHER" id="PTHR13710:SF105">
    <property type="entry name" value="ATP-DEPENDENT DNA HELICASE Q1"/>
    <property type="match status" value="1"/>
</dbReference>
<dbReference type="PANTHER" id="PTHR13710">
    <property type="entry name" value="DNA HELICASE RECQ FAMILY MEMBER"/>
    <property type="match status" value="1"/>
</dbReference>
<dbReference type="STRING" id="1165861.A0A0L0VTM7"/>